<dbReference type="InterPro" id="IPR011990">
    <property type="entry name" value="TPR-like_helical_dom_sf"/>
</dbReference>
<proteinExistence type="predicted"/>
<evidence type="ECO:0000313" key="4">
    <source>
        <dbReference type="Proteomes" id="UP001642484"/>
    </source>
</evidence>
<comment type="caution">
    <text evidence="3">The sequence shown here is derived from an EMBL/GenBank/DDBJ whole genome shotgun (WGS) entry which is preliminary data.</text>
</comment>
<feature type="repeat" description="PPR" evidence="2">
    <location>
        <begin position="86"/>
        <end position="120"/>
    </location>
</feature>
<dbReference type="Gene3D" id="1.25.40.10">
    <property type="entry name" value="Tetratricopeptide repeat domain"/>
    <property type="match status" value="1"/>
</dbReference>
<evidence type="ECO:0000256" key="2">
    <source>
        <dbReference type="PROSITE-ProRule" id="PRU00708"/>
    </source>
</evidence>
<dbReference type="PANTHER" id="PTHR47447:SF17">
    <property type="entry name" value="OS12G0638900 PROTEIN"/>
    <property type="match status" value="1"/>
</dbReference>
<dbReference type="PROSITE" id="PS51375">
    <property type="entry name" value="PPR"/>
    <property type="match status" value="1"/>
</dbReference>
<reference evidence="3 4" key="1">
    <citation type="submission" date="2024-02" db="EMBL/GenBank/DDBJ databases">
        <authorList>
            <person name="Chen Y."/>
            <person name="Shah S."/>
            <person name="Dougan E. K."/>
            <person name="Thang M."/>
            <person name="Chan C."/>
        </authorList>
    </citation>
    <scope>NUCLEOTIDE SEQUENCE [LARGE SCALE GENOMIC DNA]</scope>
</reference>
<dbReference type="Pfam" id="PF13041">
    <property type="entry name" value="PPR_2"/>
    <property type="match status" value="1"/>
</dbReference>
<evidence type="ECO:0008006" key="5">
    <source>
        <dbReference type="Google" id="ProtNLM"/>
    </source>
</evidence>
<dbReference type="Pfam" id="PF01535">
    <property type="entry name" value="PPR"/>
    <property type="match status" value="2"/>
</dbReference>
<keyword evidence="4" id="KW-1185">Reference proteome</keyword>
<feature type="non-terminal residue" evidence="3">
    <location>
        <position position="146"/>
    </location>
</feature>
<dbReference type="PANTHER" id="PTHR47447">
    <property type="entry name" value="OS03G0856100 PROTEIN"/>
    <property type="match status" value="1"/>
</dbReference>
<dbReference type="Proteomes" id="UP001642484">
    <property type="component" value="Unassembled WGS sequence"/>
</dbReference>
<evidence type="ECO:0000256" key="1">
    <source>
        <dbReference type="ARBA" id="ARBA00022737"/>
    </source>
</evidence>
<keyword evidence="1" id="KW-0677">Repeat</keyword>
<dbReference type="InterPro" id="IPR002885">
    <property type="entry name" value="PPR_rpt"/>
</dbReference>
<organism evidence="3 4">
    <name type="scientific">Durusdinium trenchii</name>
    <dbReference type="NCBI Taxonomy" id="1381693"/>
    <lineage>
        <taxon>Eukaryota</taxon>
        <taxon>Sar</taxon>
        <taxon>Alveolata</taxon>
        <taxon>Dinophyceae</taxon>
        <taxon>Suessiales</taxon>
        <taxon>Symbiodiniaceae</taxon>
        <taxon>Durusdinium</taxon>
    </lineage>
</organism>
<dbReference type="EMBL" id="CAXAMN010017557">
    <property type="protein sequence ID" value="CAK9050694.1"/>
    <property type="molecule type" value="Genomic_DNA"/>
</dbReference>
<evidence type="ECO:0000313" key="3">
    <source>
        <dbReference type="EMBL" id="CAK9050694.1"/>
    </source>
</evidence>
<dbReference type="NCBIfam" id="TIGR00756">
    <property type="entry name" value="PPR"/>
    <property type="match status" value="1"/>
</dbReference>
<gene>
    <name evidence="3" type="ORF">CCMP2556_LOCUS25820</name>
</gene>
<name>A0ABP0MKS6_9DINO</name>
<accession>A0ABP0MKS6</accession>
<sequence>MAREDGRIWTPGLALLNCPAAGLMVSMQLYVSGSTYNALISACARKADVASYSSVIHACAKANDLQRAETTSLGLSRWNRMGCRPNVVTYNSAINACARCGDVTRAEHWFHKMVKQGIQPGVLTFNSLVNVCAKALDVDRAEKWLQ</sequence>
<protein>
    <recommendedName>
        <fullName evidence="5">Pentatricopeptide repeat-containing protein</fullName>
    </recommendedName>
</protein>